<sequence>MLAEKRKNRQKRIRAKIAGSKEKPRLNVFRSNIHIYGNLVDDASQHTLASAKDSEVKLKGTKTEKAFAVGKLLAEKAIKKNIKKIVFDRGGYIYHGRVRALAEGAREGGLEF</sequence>
<keyword evidence="3 7" id="KW-0694">RNA-binding</keyword>
<accession>A0A1G1WMK9</accession>
<dbReference type="EMBL" id="MHCZ01000044">
    <property type="protein sequence ID" value="OGY28978.1"/>
    <property type="molecule type" value="Genomic_DNA"/>
</dbReference>
<keyword evidence="2 7" id="KW-0699">rRNA-binding</keyword>
<gene>
    <name evidence="7" type="primary">rplR</name>
    <name evidence="8" type="ORF">A3F35_00935</name>
</gene>
<dbReference type="GO" id="GO:0008097">
    <property type="term" value="F:5S rRNA binding"/>
    <property type="evidence" value="ECO:0007669"/>
    <property type="project" value="TreeGrafter"/>
</dbReference>
<comment type="caution">
    <text evidence="8">The sequence shown here is derived from an EMBL/GenBank/DDBJ whole genome shotgun (WGS) entry which is preliminary data.</text>
</comment>
<evidence type="ECO:0000313" key="9">
    <source>
        <dbReference type="Proteomes" id="UP000178068"/>
    </source>
</evidence>
<evidence type="ECO:0000313" key="8">
    <source>
        <dbReference type="EMBL" id="OGY28978.1"/>
    </source>
</evidence>
<dbReference type="FunFam" id="3.30.420.100:FF:000001">
    <property type="entry name" value="50S ribosomal protein L18"/>
    <property type="match status" value="1"/>
</dbReference>
<dbReference type="Gene3D" id="3.30.420.100">
    <property type="match status" value="1"/>
</dbReference>
<keyword evidence="4 7" id="KW-0689">Ribosomal protein</keyword>
<comment type="subunit">
    <text evidence="7">Part of the 50S ribosomal subunit; part of the 5S rRNA/L5/L18/L25 subcomplex. Contacts the 5S and 23S rRNAs.</text>
</comment>
<dbReference type="Pfam" id="PF00861">
    <property type="entry name" value="Ribosomal_L18p"/>
    <property type="match status" value="1"/>
</dbReference>
<dbReference type="InterPro" id="IPR004389">
    <property type="entry name" value="Ribosomal_uL18_bac-type"/>
</dbReference>
<reference evidence="8 9" key="1">
    <citation type="journal article" date="2016" name="Nat. Commun.">
        <title>Thousands of microbial genomes shed light on interconnected biogeochemical processes in an aquifer system.</title>
        <authorList>
            <person name="Anantharaman K."/>
            <person name="Brown C.T."/>
            <person name="Hug L.A."/>
            <person name="Sharon I."/>
            <person name="Castelle C.J."/>
            <person name="Probst A.J."/>
            <person name="Thomas B.C."/>
            <person name="Singh A."/>
            <person name="Wilkins M.J."/>
            <person name="Karaoz U."/>
            <person name="Brodie E.L."/>
            <person name="Williams K.H."/>
            <person name="Hubbard S.S."/>
            <person name="Banfield J.F."/>
        </authorList>
    </citation>
    <scope>NUCLEOTIDE SEQUENCE [LARGE SCALE GENOMIC DNA]</scope>
</reference>
<keyword evidence="5 7" id="KW-0687">Ribonucleoprotein</keyword>
<name>A0A1G1WMK9_9BACT</name>
<evidence type="ECO:0000256" key="7">
    <source>
        <dbReference type="HAMAP-Rule" id="MF_01337"/>
    </source>
</evidence>
<dbReference type="Proteomes" id="UP000178068">
    <property type="component" value="Unassembled WGS sequence"/>
</dbReference>
<evidence type="ECO:0000256" key="2">
    <source>
        <dbReference type="ARBA" id="ARBA00022730"/>
    </source>
</evidence>
<dbReference type="GO" id="GO:0006412">
    <property type="term" value="P:translation"/>
    <property type="evidence" value="ECO:0007669"/>
    <property type="project" value="UniProtKB-UniRule"/>
</dbReference>
<protein>
    <recommendedName>
        <fullName evidence="6 7">Large ribosomal subunit protein uL18</fullName>
    </recommendedName>
</protein>
<dbReference type="PANTHER" id="PTHR12899:SF3">
    <property type="entry name" value="LARGE RIBOSOMAL SUBUNIT PROTEIN UL18M"/>
    <property type="match status" value="1"/>
</dbReference>
<evidence type="ECO:0000256" key="1">
    <source>
        <dbReference type="ARBA" id="ARBA00007116"/>
    </source>
</evidence>
<evidence type="ECO:0000256" key="5">
    <source>
        <dbReference type="ARBA" id="ARBA00023274"/>
    </source>
</evidence>
<dbReference type="HAMAP" id="MF_01337_B">
    <property type="entry name" value="Ribosomal_uL18_B"/>
    <property type="match status" value="1"/>
</dbReference>
<dbReference type="InterPro" id="IPR005484">
    <property type="entry name" value="Ribosomal_uL18_bac/plant/anim"/>
</dbReference>
<dbReference type="GO" id="GO:0003735">
    <property type="term" value="F:structural constituent of ribosome"/>
    <property type="evidence" value="ECO:0007669"/>
    <property type="project" value="InterPro"/>
</dbReference>
<dbReference type="PANTHER" id="PTHR12899">
    <property type="entry name" value="39S RIBOSOMAL PROTEIN L18, MITOCHONDRIAL"/>
    <property type="match status" value="1"/>
</dbReference>
<dbReference type="CDD" id="cd00432">
    <property type="entry name" value="Ribosomal_L18_L5e"/>
    <property type="match status" value="1"/>
</dbReference>
<dbReference type="NCBIfam" id="TIGR00060">
    <property type="entry name" value="L18_bact"/>
    <property type="match status" value="1"/>
</dbReference>
<dbReference type="STRING" id="1802603.A3F35_00935"/>
<dbReference type="AlphaFoldDB" id="A0A1G1WMK9"/>
<comment type="function">
    <text evidence="7">This is one of the proteins that bind and probably mediate the attachment of the 5S RNA into the large ribosomal subunit, where it forms part of the central protuberance.</text>
</comment>
<organism evidence="8 9">
    <name type="scientific">Candidatus Woykebacteria bacterium RIFCSPHIGHO2_12_FULL_45_10</name>
    <dbReference type="NCBI Taxonomy" id="1802603"/>
    <lineage>
        <taxon>Bacteria</taxon>
        <taxon>Candidatus Woykeibacteriota</taxon>
    </lineage>
</organism>
<evidence type="ECO:0000256" key="6">
    <source>
        <dbReference type="ARBA" id="ARBA00035197"/>
    </source>
</evidence>
<dbReference type="SUPFAM" id="SSF53137">
    <property type="entry name" value="Translational machinery components"/>
    <property type="match status" value="1"/>
</dbReference>
<evidence type="ECO:0000256" key="4">
    <source>
        <dbReference type="ARBA" id="ARBA00022980"/>
    </source>
</evidence>
<dbReference type="GO" id="GO:0022625">
    <property type="term" value="C:cytosolic large ribosomal subunit"/>
    <property type="evidence" value="ECO:0007669"/>
    <property type="project" value="TreeGrafter"/>
</dbReference>
<evidence type="ECO:0000256" key="3">
    <source>
        <dbReference type="ARBA" id="ARBA00022884"/>
    </source>
</evidence>
<comment type="similarity">
    <text evidence="1 7">Belongs to the universal ribosomal protein uL18 family.</text>
</comment>
<proteinExistence type="inferred from homology"/>
<dbReference type="InterPro" id="IPR057268">
    <property type="entry name" value="Ribosomal_L18"/>
</dbReference>